<evidence type="ECO:0000313" key="1">
    <source>
        <dbReference type="EMBL" id="QLH81601.1"/>
    </source>
</evidence>
<dbReference type="AlphaFoldDB" id="A0A7D5P840"/>
<name>A0A7D5P840_9EURY</name>
<dbReference type="OrthoDB" id="203316at2157"/>
<dbReference type="RefSeq" id="WP_179921750.1">
    <property type="nucleotide sequence ID" value="NZ_CP058909.1"/>
</dbReference>
<dbReference type="GeneID" id="56082556"/>
<sequence>MGVFTTVTELLRASTRNPTRGEEPARQSEGAYWCHDCDERVLDLDAAGEGSPQCPVCGDEMSFERSAASTGCAC</sequence>
<dbReference type="Proteomes" id="UP000509346">
    <property type="component" value="Chromosome"/>
</dbReference>
<proteinExistence type="predicted"/>
<protein>
    <submittedName>
        <fullName evidence="1">Uncharacterized protein</fullName>
    </submittedName>
</protein>
<reference evidence="1 2" key="1">
    <citation type="submission" date="2020-07" db="EMBL/GenBank/DDBJ databases">
        <title>Halosimplex litoreum sp. nov. and Halosimplex rubrum sp. nov., isolated from different salt environments.</title>
        <authorList>
            <person name="Cui H."/>
        </authorList>
    </citation>
    <scope>NUCLEOTIDE SEQUENCE [LARGE SCALE GENOMIC DNA]</scope>
    <source>
        <strain evidence="1 2">R2</strain>
    </source>
</reference>
<evidence type="ECO:0000313" key="2">
    <source>
        <dbReference type="Proteomes" id="UP000509346"/>
    </source>
</evidence>
<keyword evidence="2" id="KW-1185">Reference proteome</keyword>
<dbReference type="KEGG" id="hpel:HZS54_08165"/>
<accession>A0A7D5P840</accession>
<organism evidence="1 2">
    <name type="scientific">Halosimplex pelagicum</name>
    <dbReference type="NCBI Taxonomy" id="869886"/>
    <lineage>
        <taxon>Archaea</taxon>
        <taxon>Methanobacteriati</taxon>
        <taxon>Methanobacteriota</taxon>
        <taxon>Stenosarchaea group</taxon>
        <taxon>Halobacteria</taxon>
        <taxon>Halobacteriales</taxon>
        <taxon>Haloarculaceae</taxon>
        <taxon>Halosimplex</taxon>
    </lineage>
</organism>
<dbReference type="EMBL" id="CP058909">
    <property type="protein sequence ID" value="QLH81601.1"/>
    <property type="molecule type" value="Genomic_DNA"/>
</dbReference>
<gene>
    <name evidence="1" type="ORF">HZS54_08165</name>
</gene>